<dbReference type="GO" id="GO:0046872">
    <property type="term" value="F:metal ion binding"/>
    <property type="evidence" value="ECO:0007669"/>
    <property type="project" value="UniProtKB-KW"/>
</dbReference>
<dbReference type="PANTHER" id="PTHR42940:SF5">
    <property type="entry name" value="ALCOHOL DEHYDROGENASE 2"/>
    <property type="match status" value="1"/>
</dbReference>
<dbReference type="GO" id="GO:0005737">
    <property type="term" value="C:cytoplasm"/>
    <property type="evidence" value="ECO:0007669"/>
    <property type="project" value="TreeGrafter"/>
</dbReference>
<dbReference type="FunFam" id="3.40.50.720:FF:000039">
    <property type="entry name" value="Alcohol dehydrogenase AdhP"/>
    <property type="match status" value="1"/>
</dbReference>
<keyword evidence="6" id="KW-0520">NAD</keyword>
<dbReference type="Proteomes" id="UP001152592">
    <property type="component" value="Unassembled WGS sequence"/>
</dbReference>
<dbReference type="SMART" id="SM00829">
    <property type="entry name" value="PKS_ER"/>
    <property type="match status" value="1"/>
</dbReference>
<dbReference type="InterPro" id="IPR011032">
    <property type="entry name" value="GroES-like_sf"/>
</dbReference>
<evidence type="ECO:0000259" key="7">
    <source>
        <dbReference type="SMART" id="SM00829"/>
    </source>
</evidence>
<evidence type="ECO:0000256" key="6">
    <source>
        <dbReference type="ARBA" id="ARBA00023027"/>
    </source>
</evidence>
<dbReference type="AlphaFoldDB" id="A0A9W4K3Z1"/>
<dbReference type="Pfam" id="PF00107">
    <property type="entry name" value="ADH_zinc_N"/>
    <property type="match status" value="1"/>
</dbReference>
<comment type="caution">
    <text evidence="8">The sequence shown here is derived from an EMBL/GenBank/DDBJ whole genome shotgun (WGS) entry which is preliminary data.</text>
</comment>
<sequence length="433" mass="45858">MHNALSLRIIHPSEAPRFAPGGVPHILLTWRGGYIDPFNSLGCFFHLHLPCPLRLTFPYPYLHHFNFTMADIPKTQKAAVYDQPGTVSTKIVDLEVPDPGAGEVLINLTHSGVCHSDLGIMTNTWSLLPFPTQPGQVGGHEGVGKVVKLGADTDASGLKIGDKVGIKWISSVCGNCQPCQAGADGICFNQKVSGYYTPGTFQQYTLGPASYVTPIPESLDSAEAAPLLCAGVTVYSALKRSHARPGQWVIISGAGGGLGHLAVQLASRGMGLRVIGIDHGSKEGLVKESGAEHFIDITQFPKDDQAAALAKHVQSLTDGLGAHAAVVCTAANAAYAQALPLLRFNGTLVCVGIPENEPQAIGTAFPSVMIGKQITITGSAVGTRAEAIETMEFAARGILKAHYRVEKMEALTEVFKEMHEGRVQGRVVLDLSG</sequence>
<dbReference type="SUPFAM" id="SSF51735">
    <property type="entry name" value="NAD(P)-binding Rossmann-fold domains"/>
    <property type="match status" value="1"/>
</dbReference>
<dbReference type="Gene3D" id="3.90.180.10">
    <property type="entry name" value="Medium-chain alcohol dehydrogenases, catalytic domain"/>
    <property type="match status" value="1"/>
</dbReference>
<comment type="similarity">
    <text evidence="2">Belongs to the zinc-containing alcohol dehydrogenase family.</text>
</comment>
<accession>A0A9W4K3Z1</accession>
<organism evidence="8 9">
    <name type="scientific">Penicillium salamii</name>
    <dbReference type="NCBI Taxonomy" id="1612424"/>
    <lineage>
        <taxon>Eukaryota</taxon>
        <taxon>Fungi</taxon>
        <taxon>Dikarya</taxon>
        <taxon>Ascomycota</taxon>
        <taxon>Pezizomycotina</taxon>
        <taxon>Eurotiomycetes</taxon>
        <taxon>Eurotiomycetidae</taxon>
        <taxon>Eurotiales</taxon>
        <taxon>Aspergillaceae</taxon>
        <taxon>Penicillium</taxon>
    </lineage>
</organism>
<dbReference type="CDD" id="cd08297">
    <property type="entry name" value="CAD3"/>
    <property type="match status" value="1"/>
</dbReference>
<dbReference type="Pfam" id="PF08240">
    <property type="entry name" value="ADH_N"/>
    <property type="match status" value="1"/>
</dbReference>
<dbReference type="InterPro" id="IPR036291">
    <property type="entry name" value="NAD(P)-bd_dom_sf"/>
</dbReference>
<keyword evidence="5" id="KW-0560">Oxidoreductase</keyword>
<gene>
    <name evidence="8" type="ORF">PSALAMII_LOCUS10843</name>
</gene>
<evidence type="ECO:0000313" key="8">
    <source>
        <dbReference type="EMBL" id="CAG8429757.1"/>
    </source>
</evidence>
<dbReference type="GO" id="GO:0004022">
    <property type="term" value="F:alcohol dehydrogenase (NAD+) activity"/>
    <property type="evidence" value="ECO:0007669"/>
    <property type="project" value="TreeGrafter"/>
</dbReference>
<proteinExistence type="inferred from homology"/>
<name>A0A9W4K3Z1_9EURO</name>
<dbReference type="SUPFAM" id="SSF50129">
    <property type="entry name" value="GroES-like"/>
    <property type="match status" value="1"/>
</dbReference>
<dbReference type="Gene3D" id="3.40.50.720">
    <property type="entry name" value="NAD(P)-binding Rossmann-like Domain"/>
    <property type="match status" value="1"/>
</dbReference>
<dbReference type="EMBL" id="CAJVPD010000304">
    <property type="protein sequence ID" value="CAG8429757.1"/>
    <property type="molecule type" value="Genomic_DNA"/>
</dbReference>
<dbReference type="OrthoDB" id="26539at2759"/>
<evidence type="ECO:0000256" key="1">
    <source>
        <dbReference type="ARBA" id="ARBA00001947"/>
    </source>
</evidence>
<evidence type="ECO:0000256" key="3">
    <source>
        <dbReference type="ARBA" id="ARBA00022723"/>
    </source>
</evidence>
<dbReference type="InterPro" id="IPR013149">
    <property type="entry name" value="ADH-like_C"/>
</dbReference>
<evidence type="ECO:0000256" key="4">
    <source>
        <dbReference type="ARBA" id="ARBA00022833"/>
    </source>
</evidence>
<evidence type="ECO:0000256" key="2">
    <source>
        <dbReference type="ARBA" id="ARBA00008072"/>
    </source>
</evidence>
<dbReference type="InterPro" id="IPR020843">
    <property type="entry name" value="ER"/>
</dbReference>
<reference evidence="8" key="1">
    <citation type="submission" date="2021-07" db="EMBL/GenBank/DDBJ databases">
        <authorList>
            <person name="Branca A.L. A."/>
        </authorList>
    </citation>
    <scope>NUCLEOTIDE SEQUENCE</scope>
</reference>
<evidence type="ECO:0000256" key="5">
    <source>
        <dbReference type="ARBA" id="ARBA00023002"/>
    </source>
</evidence>
<comment type="cofactor">
    <cofactor evidence="1">
        <name>Zn(2+)</name>
        <dbReference type="ChEBI" id="CHEBI:29105"/>
    </cofactor>
</comment>
<feature type="domain" description="Enoyl reductase (ER)" evidence="7">
    <location>
        <begin position="85"/>
        <end position="429"/>
    </location>
</feature>
<dbReference type="PANTHER" id="PTHR42940">
    <property type="entry name" value="ALCOHOL DEHYDROGENASE 1-RELATED"/>
    <property type="match status" value="1"/>
</dbReference>
<keyword evidence="4" id="KW-0862">Zinc</keyword>
<protein>
    <recommendedName>
        <fullName evidence="7">Enoyl reductase (ER) domain-containing protein</fullName>
    </recommendedName>
</protein>
<dbReference type="InterPro" id="IPR013154">
    <property type="entry name" value="ADH-like_N"/>
</dbReference>
<evidence type="ECO:0000313" key="9">
    <source>
        <dbReference type="Proteomes" id="UP001152592"/>
    </source>
</evidence>
<keyword evidence="3" id="KW-0479">Metal-binding</keyword>